<dbReference type="PRINTS" id="PR00420">
    <property type="entry name" value="RNGMNOXGNASE"/>
</dbReference>
<dbReference type="Gene3D" id="3.50.50.60">
    <property type="entry name" value="FAD/NAD(P)-binding domain"/>
    <property type="match status" value="1"/>
</dbReference>
<reference evidence="2" key="2">
    <citation type="submission" date="2020-06" db="EMBL/GenBank/DDBJ databases">
        <title>Helianthus annuus Genome sequencing and assembly Release 2.</title>
        <authorList>
            <person name="Gouzy J."/>
            <person name="Langlade N."/>
            <person name="Munos S."/>
        </authorList>
    </citation>
    <scope>NUCLEOTIDE SEQUENCE</scope>
    <source>
        <tissue evidence="2">Leaves</tissue>
    </source>
</reference>
<dbReference type="Proteomes" id="UP000215914">
    <property type="component" value="Unassembled WGS sequence"/>
</dbReference>
<organism evidence="2 3">
    <name type="scientific">Helianthus annuus</name>
    <name type="common">Common sunflower</name>
    <dbReference type="NCBI Taxonomy" id="4232"/>
    <lineage>
        <taxon>Eukaryota</taxon>
        <taxon>Viridiplantae</taxon>
        <taxon>Streptophyta</taxon>
        <taxon>Embryophyta</taxon>
        <taxon>Tracheophyta</taxon>
        <taxon>Spermatophyta</taxon>
        <taxon>Magnoliopsida</taxon>
        <taxon>eudicotyledons</taxon>
        <taxon>Gunneridae</taxon>
        <taxon>Pentapetalae</taxon>
        <taxon>asterids</taxon>
        <taxon>campanulids</taxon>
        <taxon>Asterales</taxon>
        <taxon>Asteraceae</taxon>
        <taxon>Asteroideae</taxon>
        <taxon>Heliantheae alliance</taxon>
        <taxon>Heliantheae</taxon>
        <taxon>Helianthus</taxon>
    </lineage>
</organism>
<evidence type="ECO:0000313" key="2">
    <source>
        <dbReference type="EMBL" id="KAF5810968.1"/>
    </source>
</evidence>
<dbReference type="InterPro" id="IPR002938">
    <property type="entry name" value="FAD-bd"/>
</dbReference>
<name>A0A9K3NTL2_HELAN</name>
<dbReference type="EMBL" id="MNCJ02000319">
    <property type="protein sequence ID" value="KAF5810968.1"/>
    <property type="molecule type" value="Genomic_DNA"/>
</dbReference>
<dbReference type="Pfam" id="PF01494">
    <property type="entry name" value="FAD_binding_3"/>
    <property type="match status" value="1"/>
</dbReference>
<dbReference type="PANTHER" id="PTHR47469:SF2">
    <property type="entry name" value="OS06G0597600 PROTEIN"/>
    <property type="match status" value="1"/>
</dbReference>
<reference evidence="2" key="1">
    <citation type="journal article" date="2017" name="Nature">
        <title>The sunflower genome provides insights into oil metabolism, flowering and Asterid evolution.</title>
        <authorList>
            <person name="Badouin H."/>
            <person name="Gouzy J."/>
            <person name="Grassa C.J."/>
            <person name="Murat F."/>
            <person name="Staton S.E."/>
            <person name="Cottret L."/>
            <person name="Lelandais-Briere C."/>
            <person name="Owens G.L."/>
            <person name="Carrere S."/>
            <person name="Mayjonade B."/>
            <person name="Legrand L."/>
            <person name="Gill N."/>
            <person name="Kane N.C."/>
            <person name="Bowers J.E."/>
            <person name="Hubner S."/>
            <person name="Bellec A."/>
            <person name="Berard A."/>
            <person name="Berges H."/>
            <person name="Blanchet N."/>
            <person name="Boniface M.C."/>
            <person name="Brunel D."/>
            <person name="Catrice O."/>
            <person name="Chaidir N."/>
            <person name="Claudel C."/>
            <person name="Donnadieu C."/>
            <person name="Faraut T."/>
            <person name="Fievet G."/>
            <person name="Helmstetter N."/>
            <person name="King M."/>
            <person name="Knapp S.J."/>
            <person name="Lai Z."/>
            <person name="Le Paslier M.C."/>
            <person name="Lippi Y."/>
            <person name="Lorenzon L."/>
            <person name="Mandel J.R."/>
            <person name="Marage G."/>
            <person name="Marchand G."/>
            <person name="Marquand E."/>
            <person name="Bret-Mestries E."/>
            <person name="Morien E."/>
            <person name="Nambeesan S."/>
            <person name="Nguyen T."/>
            <person name="Pegot-Espagnet P."/>
            <person name="Pouilly N."/>
            <person name="Raftis F."/>
            <person name="Sallet E."/>
            <person name="Schiex T."/>
            <person name="Thomas J."/>
            <person name="Vandecasteele C."/>
            <person name="Vares D."/>
            <person name="Vear F."/>
            <person name="Vautrin S."/>
            <person name="Crespi M."/>
            <person name="Mangin B."/>
            <person name="Burke J.M."/>
            <person name="Salse J."/>
            <person name="Munos S."/>
            <person name="Vincourt P."/>
            <person name="Rieseberg L.H."/>
            <person name="Langlade N.B."/>
        </authorList>
    </citation>
    <scope>NUCLEOTIDE SEQUENCE</scope>
    <source>
        <tissue evidence="2">Leaves</tissue>
    </source>
</reference>
<dbReference type="SUPFAM" id="SSF54373">
    <property type="entry name" value="FAD-linked reductases, C-terminal domain"/>
    <property type="match status" value="1"/>
</dbReference>
<keyword evidence="3" id="KW-1185">Reference proteome</keyword>
<protein>
    <submittedName>
        <fullName evidence="2">FAD-binding domain, FAD/NAD(P)-binding domain superfamily</fullName>
    </submittedName>
</protein>
<gene>
    <name evidence="2" type="ORF">HanXRQr2_Chr04g0175921</name>
</gene>
<dbReference type="SUPFAM" id="SSF51905">
    <property type="entry name" value="FAD/NAD(P)-binding domain"/>
    <property type="match status" value="1"/>
</dbReference>
<feature type="domain" description="FAD-binding" evidence="1">
    <location>
        <begin position="311"/>
        <end position="367"/>
    </location>
</feature>
<dbReference type="OrthoDB" id="16820at2759"/>
<accession>A0A9K3NTL2</accession>
<evidence type="ECO:0000259" key="1">
    <source>
        <dbReference type="Pfam" id="PF01494"/>
    </source>
</evidence>
<dbReference type="GO" id="GO:0071949">
    <property type="term" value="F:FAD binding"/>
    <property type="evidence" value="ECO:0007669"/>
    <property type="project" value="InterPro"/>
</dbReference>
<comment type="caution">
    <text evidence="2">The sequence shown here is derived from an EMBL/GenBank/DDBJ whole genome shotgun (WGS) entry which is preliminary data.</text>
</comment>
<evidence type="ECO:0000313" key="3">
    <source>
        <dbReference type="Proteomes" id="UP000215914"/>
    </source>
</evidence>
<sequence length="421" mass="46972">MRESKGRAVVVGGSIAGVSAVHSLLSAGWEVVVLEKTTAPPTGSPTGAGLGLDPLSQSIIKSWLPHQQSDLLLNTHTLPLTIDQNQATDAEKKISRVLARDESFNFRAAYWSDLHNLLYNALPPDIFYWGHVYQSFSVSDDKNTVKVQSKVVQTGNVVEFEGDLLVAADGCLSSIRQAFLPDLKLRYSGYCAWRGVLDLSSDEKSDIFAGLQNVYQDLGKCLYFDLGSGTHSVFYELLNKKINWIWYVNQPEPQLKGNSVTMKVSNDMIKKMQEEAEKTWVPELVRVIKETKEPFLNVIYDCDPLQQIVWDRVVLIGDAAHPTTPHGVRSTNMSILDAAVLGQCLMKSGVEKLGVCLEEYQSIRMPLTSKQVLHSRKMGRMKQGLVLADGKVFDPKTATPQEYKDLQQKYMPGFSDLPYRV</sequence>
<dbReference type="PANTHER" id="PTHR47469">
    <property type="entry name" value="MONOOXYGENASE-LIKE"/>
    <property type="match status" value="1"/>
</dbReference>
<dbReference type="InterPro" id="IPR053212">
    <property type="entry name" value="DHP_3-monooxygenase"/>
</dbReference>
<dbReference type="InterPro" id="IPR036188">
    <property type="entry name" value="FAD/NAD-bd_sf"/>
</dbReference>
<dbReference type="Gramene" id="mRNA:HanXRQr2_Chr04g0175921">
    <property type="protein sequence ID" value="mRNA:HanXRQr2_Chr04g0175921"/>
    <property type="gene ID" value="HanXRQr2_Chr04g0175921"/>
</dbReference>
<dbReference type="AlphaFoldDB" id="A0A9K3NTL2"/>
<proteinExistence type="predicted"/>